<accession>A0A2N8HF17</accession>
<gene>
    <name evidence="1" type="ORF">CXU22_03515</name>
</gene>
<dbReference type="EMBL" id="PJKA01000006">
    <property type="protein sequence ID" value="PNC18877.1"/>
    <property type="molecule type" value="Genomic_DNA"/>
</dbReference>
<comment type="caution">
    <text evidence="1">The sequence shown here is derived from an EMBL/GenBank/DDBJ whole genome shotgun (WGS) entry which is preliminary data.</text>
</comment>
<sequence>MKISYNNASGSQVYDARLGERKVQKIYRGDEQIYPDASARIHQLRLDLSGWAGTSEGSCWEQAIEAVSVHSDATRYIRLTVGRTYLVANTYGTYPLASYLGGGLFEFAAGEGPLVQNLRLGDTAALQIRLPQLKSFSIGGDQEHNQPVSRLYPSCPSGTEVRGYFGKGQKRVSTGVRIVVESVPSGKVLMNRHQQQDGHCRGDYNWNYGWCGPVAGDTQVRLTVYPHQPRGGWGGYFVYPAAARTLTARIIQIIKED</sequence>
<proteinExistence type="predicted"/>
<evidence type="ECO:0000313" key="2">
    <source>
        <dbReference type="Proteomes" id="UP000236000"/>
    </source>
</evidence>
<dbReference type="Proteomes" id="UP000236000">
    <property type="component" value="Unassembled WGS sequence"/>
</dbReference>
<organism evidence="1 2">
    <name type="scientific">Akkermansia muciniphila</name>
    <dbReference type="NCBI Taxonomy" id="239935"/>
    <lineage>
        <taxon>Bacteria</taxon>
        <taxon>Pseudomonadati</taxon>
        <taxon>Verrucomicrobiota</taxon>
        <taxon>Verrucomicrobiia</taxon>
        <taxon>Verrucomicrobiales</taxon>
        <taxon>Akkermansiaceae</taxon>
        <taxon>Akkermansia</taxon>
    </lineage>
</organism>
<dbReference type="AlphaFoldDB" id="A0A2N8HF17"/>
<evidence type="ECO:0000313" key="1">
    <source>
        <dbReference type="EMBL" id="PNC18877.1"/>
    </source>
</evidence>
<name>A0A2N8HF17_9BACT</name>
<reference evidence="1 2" key="1">
    <citation type="journal article" date="2017" name="BMC Genomics">
        <title>Genome sequencing of 39 Akkermansia muciniphila isolates reveals its population structure, genomic and functional diverisity, and global distribution in mammalian gut microbiotas.</title>
        <authorList>
            <person name="Guo X."/>
            <person name="Li S."/>
            <person name="Zhang J."/>
            <person name="Wu F."/>
            <person name="Li X."/>
            <person name="Wu D."/>
            <person name="Zhang M."/>
            <person name="Ou Z."/>
            <person name="Jie Z."/>
            <person name="Yan Q."/>
            <person name="Li P."/>
            <person name="Yi J."/>
            <person name="Peng Y."/>
        </authorList>
    </citation>
    <scope>NUCLEOTIDE SEQUENCE [LARGE SCALE GENOMIC DNA]</scope>
    <source>
        <strain evidence="1 2">GP24</strain>
    </source>
</reference>
<dbReference type="OrthoDB" id="9921817at2"/>
<protein>
    <submittedName>
        <fullName evidence="1">Uncharacterized protein</fullName>
    </submittedName>
</protein>
<dbReference type="RefSeq" id="WP_102712613.1">
    <property type="nucleotide sequence ID" value="NZ_PJKA01000006.1"/>
</dbReference>